<dbReference type="CDD" id="cd00609">
    <property type="entry name" value="AAT_like"/>
    <property type="match status" value="1"/>
</dbReference>
<proteinExistence type="inferred from homology"/>
<evidence type="ECO:0000256" key="2">
    <source>
        <dbReference type="ARBA" id="ARBA00007441"/>
    </source>
</evidence>
<feature type="domain" description="Aminotransferase class I/classII large" evidence="7">
    <location>
        <begin position="27"/>
        <end position="367"/>
    </location>
</feature>
<dbReference type="SUPFAM" id="SSF53383">
    <property type="entry name" value="PLP-dependent transferases"/>
    <property type="match status" value="1"/>
</dbReference>
<accession>A0ABY4YXI4</accession>
<evidence type="ECO:0000256" key="5">
    <source>
        <dbReference type="ARBA" id="ARBA00022898"/>
    </source>
</evidence>
<evidence type="ECO:0000313" key="9">
    <source>
        <dbReference type="Proteomes" id="UP001056455"/>
    </source>
</evidence>
<dbReference type="InterPro" id="IPR004838">
    <property type="entry name" value="NHTrfase_class1_PyrdxlP-BS"/>
</dbReference>
<dbReference type="Gene3D" id="3.40.640.10">
    <property type="entry name" value="Type I PLP-dependent aspartate aminotransferase-like (Major domain)"/>
    <property type="match status" value="1"/>
</dbReference>
<keyword evidence="3 6" id="KW-0032">Aminotransferase</keyword>
<dbReference type="EC" id="2.6.1.-" evidence="6"/>
<dbReference type="GO" id="GO:0008483">
    <property type="term" value="F:transaminase activity"/>
    <property type="evidence" value="ECO:0007669"/>
    <property type="project" value="UniProtKB-KW"/>
</dbReference>
<dbReference type="Pfam" id="PF00155">
    <property type="entry name" value="Aminotran_1_2"/>
    <property type="match status" value="1"/>
</dbReference>
<keyword evidence="4 6" id="KW-0808">Transferase</keyword>
<dbReference type="InterPro" id="IPR015421">
    <property type="entry name" value="PyrdxlP-dep_Trfase_major"/>
</dbReference>
<protein>
    <recommendedName>
        <fullName evidence="6">Aminotransferase</fullName>
        <ecNumber evidence="6">2.6.1.-</ecNumber>
    </recommendedName>
</protein>
<dbReference type="InterPro" id="IPR004839">
    <property type="entry name" value="Aminotransferase_I/II_large"/>
</dbReference>
<dbReference type="RefSeq" id="WP_252594721.1">
    <property type="nucleotide sequence ID" value="NZ_CP099489.1"/>
</dbReference>
<sequence>MSTATRVTSLSPSLIRAMSVGAPPEAIDLGLGVPGWALPEPARAALARCADRDEPLGYGPNGGVPELVAAVGDYHLLANADRADQVMVTAGSQAALTALFLAHVSPGQIVLVPDPGFPAYATLARLAGALPVPYRLGAQGALDPAVFTAALDTGDVALAVINHPGNPTGGGASLDALAAVASASRAAGAVLVSDEVYREVHLGPRPASLRDVTDSGVVVSSVSKGWAAPGLRVGWAVGDPALLQPARLVHNAMTTSAAQTSQLAATALLRASDQVLRQTRRELITRWSVAQTGPAAVRPVGTPAGGFYAWIPVPQWAAHDTTGFCLRVRDEGSVVVVPGTAFGAAGEGFVRVSCGGDPKLLAQGLARMAPFWEAP</sequence>
<evidence type="ECO:0000256" key="1">
    <source>
        <dbReference type="ARBA" id="ARBA00001933"/>
    </source>
</evidence>
<comment type="similarity">
    <text evidence="2 6">Belongs to the class-I pyridoxal-phosphate-dependent aminotransferase family.</text>
</comment>
<dbReference type="EMBL" id="CP099489">
    <property type="protein sequence ID" value="USQ81317.1"/>
    <property type="molecule type" value="Genomic_DNA"/>
</dbReference>
<reference evidence="8" key="1">
    <citation type="submission" date="2022-06" db="EMBL/GenBank/DDBJ databases">
        <title>Ornithinimicrobium HY1793.</title>
        <authorList>
            <person name="Huang Y."/>
        </authorList>
    </citation>
    <scope>NUCLEOTIDE SEQUENCE</scope>
    <source>
        <strain evidence="8">HY1793</strain>
    </source>
</reference>
<dbReference type="InterPro" id="IPR050596">
    <property type="entry name" value="AspAT/PAT-like"/>
</dbReference>
<comment type="cofactor">
    <cofactor evidence="1 6">
        <name>pyridoxal 5'-phosphate</name>
        <dbReference type="ChEBI" id="CHEBI:597326"/>
    </cofactor>
</comment>
<evidence type="ECO:0000256" key="4">
    <source>
        <dbReference type="ARBA" id="ARBA00022679"/>
    </source>
</evidence>
<dbReference type="InterPro" id="IPR015424">
    <property type="entry name" value="PyrdxlP-dep_Trfase"/>
</dbReference>
<dbReference type="PROSITE" id="PS00105">
    <property type="entry name" value="AA_TRANSFER_CLASS_1"/>
    <property type="match status" value="1"/>
</dbReference>
<evidence type="ECO:0000256" key="3">
    <source>
        <dbReference type="ARBA" id="ARBA00022576"/>
    </source>
</evidence>
<name>A0ABY4YXI4_9MICO</name>
<dbReference type="PANTHER" id="PTHR46383">
    <property type="entry name" value="ASPARTATE AMINOTRANSFERASE"/>
    <property type="match status" value="1"/>
</dbReference>
<gene>
    <name evidence="8" type="ORF">NF556_06635</name>
</gene>
<organism evidence="8 9">
    <name type="scientific">Ornithinimicrobium faecis</name>
    <dbReference type="NCBI Taxonomy" id="2934158"/>
    <lineage>
        <taxon>Bacteria</taxon>
        <taxon>Bacillati</taxon>
        <taxon>Actinomycetota</taxon>
        <taxon>Actinomycetes</taxon>
        <taxon>Micrococcales</taxon>
        <taxon>Ornithinimicrobiaceae</taxon>
        <taxon>Ornithinimicrobium</taxon>
    </lineage>
</organism>
<dbReference type="Proteomes" id="UP001056455">
    <property type="component" value="Chromosome"/>
</dbReference>
<evidence type="ECO:0000313" key="8">
    <source>
        <dbReference type="EMBL" id="USQ81317.1"/>
    </source>
</evidence>
<evidence type="ECO:0000259" key="7">
    <source>
        <dbReference type="Pfam" id="PF00155"/>
    </source>
</evidence>
<keyword evidence="9" id="KW-1185">Reference proteome</keyword>
<keyword evidence="5" id="KW-0663">Pyridoxal phosphate</keyword>
<dbReference type="PANTHER" id="PTHR46383:SF1">
    <property type="entry name" value="ASPARTATE AMINOTRANSFERASE"/>
    <property type="match status" value="1"/>
</dbReference>
<evidence type="ECO:0000256" key="6">
    <source>
        <dbReference type="RuleBase" id="RU000481"/>
    </source>
</evidence>